<feature type="signal peptide" evidence="1">
    <location>
        <begin position="1"/>
        <end position="15"/>
    </location>
</feature>
<dbReference type="EMBL" id="CP142726">
    <property type="protein sequence ID" value="WUR02366.1"/>
    <property type="molecule type" value="Genomic_DNA"/>
</dbReference>
<sequence>MFISSLFIISKLVLAASPTKNTEVIVDNLEDKCTVIYKKNFKISNEYKLKKLVLKLKNNNRTFMMLNLDEMKLTFFHLQSPFNIEGYNKNGELVLDTSIEDAEDVGIDLEANKKASFRFSSENITYCTNTLDFKDQEKNDNSEHRNLNINRKMFYLNSPEEKTFITKENDDVFIIPGNHGSDLPFFFIEELSSGQAVNFKTSKKKTKFSSKDLIISFRFIESFDDPIL</sequence>
<evidence type="ECO:0000313" key="2">
    <source>
        <dbReference type="EMBL" id="WUR02366.1"/>
    </source>
</evidence>
<gene>
    <name evidence="2" type="ORF">VNE69_01304</name>
</gene>
<feature type="chain" id="PRO_5043388259" evidence="1">
    <location>
        <begin position="16"/>
        <end position="228"/>
    </location>
</feature>
<keyword evidence="3" id="KW-1185">Reference proteome</keyword>
<name>A0AAX4J8W8_9MICR</name>
<accession>A0AAX4J8W8</accession>
<reference evidence="2" key="1">
    <citation type="journal article" date="2024" name="BMC Genomics">
        <title>Functional annotation of a divergent genome using sequence and structure-based similarity.</title>
        <authorList>
            <person name="Svedberg D."/>
            <person name="Winiger R.R."/>
            <person name="Berg A."/>
            <person name="Sharma H."/>
            <person name="Tellgren-Roth C."/>
            <person name="Debrunner-Vossbrinck B.A."/>
            <person name="Vossbrinck C.R."/>
            <person name="Barandun J."/>
        </authorList>
    </citation>
    <scope>NUCLEOTIDE SEQUENCE</scope>
    <source>
        <strain evidence="2">Illinois isolate</strain>
    </source>
</reference>
<keyword evidence="1" id="KW-0732">Signal</keyword>
<proteinExistence type="predicted"/>
<dbReference type="GeneID" id="90540168"/>
<dbReference type="AlphaFoldDB" id="A0AAX4J8W8"/>
<organism evidence="2 3">
    <name type="scientific">Vairimorpha necatrix</name>
    <dbReference type="NCBI Taxonomy" id="6039"/>
    <lineage>
        <taxon>Eukaryota</taxon>
        <taxon>Fungi</taxon>
        <taxon>Fungi incertae sedis</taxon>
        <taxon>Microsporidia</taxon>
        <taxon>Nosematidae</taxon>
        <taxon>Vairimorpha</taxon>
    </lineage>
</organism>
<dbReference type="Proteomes" id="UP001334084">
    <property type="component" value="Chromosome 1"/>
</dbReference>
<evidence type="ECO:0000313" key="3">
    <source>
        <dbReference type="Proteomes" id="UP001334084"/>
    </source>
</evidence>
<dbReference type="RefSeq" id="XP_065328511.1">
    <property type="nucleotide sequence ID" value="XM_065472439.1"/>
</dbReference>
<protein>
    <submittedName>
        <fullName evidence="2">SP-containing protein</fullName>
    </submittedName>
</protein>
<dbReference type="KEGG" id="vnx:VNE69_01304"/>
<evidence type="ECO:0000256" key="1">
    <source>
        <dbReference type="SAM" id="SignalP"/>
    </source>
</evidence>